<keyword evidence="2" id="KW-0472">Membrane</keyword>
<keyword evidence="2" id="KW-0812">Transmembrane</keyword>
<proteinExistence type="predicted"/>
<keyword evidence="2" id="KW-1133">Transmembrane helix</keyword>
<comment type="caution">
    <text evidence="3">The sequence shown here is derived from an EMBL/GenBank/DDBJ whole genome shotgun (WGS) entry which is preliminary data.</text>
</comment>
<dbReference type="Proteomes" id="UP000094056">
    <property type="component" value="Unassembled WGS sequence"/>
</dbReference>
<feature type="compositionally biased region" description="Pro residues" evidence="1">
    <location>
        <begin position="197"/>
        <end position="211"/>
    </location>
</feature>
<evidence type="ECO:0000256" key="2">
    <source>
        <dbReference type="SAM" id="Phobius"/>
    </source>
</evidence>
<organism evidence="3 4">
    <name type="scientific">Candidatus Scalindua rubra</name>
    <dbReference type="NCBI Taxonomy" id="1872076"/>
    <lineage>
        <taxon>Bacteria</taxon>
        <taxon>Pseudomonadati</taxon>
        <taxon>Planctomycetota</taxon>
        <taxon>Candidatus Brocadiia</taxon>
        <taxon>Candidatus Brocadiales</taxon>
        <taxon>Candidatus Scalinduaceae</taxon>
        <taxon>Candidatus Scalindua</taxon>
    </lineage>
</organism>
<gene>
    <name evidence="3" type="ORF">SCARUB_01478</name>
</gene>
<feature type="region of interest" description="Disordered" evidence="1">
    <location>
        <begin position="55"/>
        <end position="80"/>
    </location>
</feature>
<feature type="transmembrane region" description="Helical" evidence="2">
    <location>
        <begin position="7"/>
        <end position="28"/>
    </location>
</feature>
<evidence type="ECO:0000256" key="1">
    <source>
        <dbReference type="SAM" id="MobiDB-lite"/>
    </source>
</evidence>
<accession>A0A1E3XCP9</accession>
<reference evidence="3 4" key="1">
    <citation type="submission" date="2016-07" db="EMBL/GenBank/DDBJ databases">
        <title>Draft genome of Scalindua rubra, obtained from a brine-seawater interface in the Red Sea, sheds light on salt adaptation in anammox bacteria.</title>
        <authorList>
            <person name="Speth D.R."/>
            <person name="Lagkouvardos I."/>
            <person name="Wang Y."/>
            <person name="Qian P.-Y."/>
            <person name="Dutilh B.E."/>
            <person name="Jetten M.S."/>
        </authorList>
    </citation>
    <scope>NUCLEOTIDE SEQUENCE [LARGE SCALE GENOMIC DNA]</scope>
    <source>
        <strain evidence="3">BSI-1</strain>
    </source>
</reference>
<dbReference type="EMBL" id="MAYW01000030">
    <property type="protein sequence ID" value="ODS33369.1"/>
    <property type="molecule type" value="Genomic_DNA"/>
</dbReference>
<protein>
    <submittedName>
        <fullName evidence="3">Gram-negative bacterial tonB protein</fullName>
    </submittedName>
</protein>
<evidence type="ECO:0000313" key="4">
    <source>
        <dbReference type="Proteomes" id="UP000094056"/>
    </source>
</evidence>
<feature type="compositionally biased region" description="Polar residues" evidence="1">
    <location>
        <begin position="183"/>
        <end position="196"/>
    </location>
</feature>
<name>A0A1E3XCP9_9BACT</name>
<sequence length="219" mass="25116">MKIQVNYQILGFGSSFLFHLIFVPFVIYSTSIITQESKTIVLDFNLKNIVKTGEHHTDTKPIKTTEATEKKKQSTANDEKKTKKILGERIFDERTDKFETVPVSTIEEDGRKATATKNQKIKTIINEKPISTETAKETITVLPETHKHLEVKDNLNNNLTEEIRKNVHGTTYEIQEVTIENTQKPTAQHQIKNYSYSPPPPHHQPNLPPFYPLLHKKGN</sequence>
<feature type="region of interest" description="Disordered" evidence="1">
    <location>
        <begin position="183"/>
        <end position="219"/>
    </location>
</feature>
<dbReference type="AlphaFoldDB" id="A0A1E3XCP9"/>
<evidence type="ECO:0000313" key="3">
    <source>
        <dbReference type="EMBL" id="ODS33369.1"/>
    </source>
</evidence>